<gene>
    <name evidence="5" type="ORF">ACFYKX_03930</name>
</gene>
<dbReference type="InterPro" id="IPR035994">
    <property type="entry name" value="Nucleoside_phosphorylase_sf"/>
</dbReference>
<comment type="caution">
    <text evidence="5">The sequence shown here is derived from an EMBL/GenBank/DDBJ whole genome shotgun (WGS) entry which is preliminary data.</text>
</comment>
<dbReference type="RefSeq" id="WP_389358246.1">
    <property type="nucleotide sequence ID" value="NZ_JBIACK010000001.1"/>
</dbReference>
<evidence type="ECO:0000256" key="2">
    <source>
        <dbReference type="ARBA" id="ARBA00021980"/>
    </source>
</evidence>
<accession>A0ABW6K6I4</accession>
<dbReference type="EC" id="2.4.2.3" evidence="1"/>
<evidence type="ECO:0000256" key="3">
    <source>
        <dbReference type="ARBA" id="ARBA00048447"/>
    </source>
</evidence>
<name>A0ABW6K6I4_9BACI</name>
<evidence type="ECO:0000313" key="6">
    <source>
        <dbReference type="Proteomes" id="UP001601059"/>
    </source>
</evidence>
<reference evidence="5 6" key="1">
    <citation type="submission" date="2024-08" db="EMBL/GenBank/DDBJ databases">
        <title>Two novel Cytobacillus novel species.</title>
        <authorList>
            <person name="Liu G."/>
        </authorList>
    </citation>
    <scope>NUCLEOTIDE SEQUENCE [LARGE SCALE GENOMIC DNA]</scope>
    <source>
        <strain evidence="5 6">FJAT-54145</strain>
    </source>
</reference>
<evidence type="ECO:0000256" key="1">
    <source>
        <dbReference type="ARBA" id="ARBA00011888"/>
    </source>
</evidence>
<evidence type="ECO:0000259" key="4">
    <source>
        <dbReference type="Pfam" id="PF01048"/>
    </source>
</evidence>
<evidence type="ECO:0000313" key="5">
    <source>
        <dbReference type="EMBL" id="MFE8699769.1"/>
    </source>
</evidence>
<feature type="domain" description="Nucleoside phosphorylase" evidence="4">
    <location>
        <begin position="53"/>
        <end position="218"/>
    </location>
</feature>
<dbReference type="PANTHER" id="PTHR43691:SF11">
    <property type="entry name" value="FI09636P-RELATED"/>
    <property type="match status" value="1"/>
</dbReference>
<keyword evidence="6" id="KW-1185">Reference proteome</keyword>
<dbReference type="EMBL" id="JBIACK010000001">
    <property type="protein sequence ID" value="MFE8699769.1"/>
    <property type="molecule type" value="Genomic_DNA"/>
</dbReference>
<organism evidence="5 6">
    <name type="scientific">Cytobacillus spartinae</name>
    <dbReference type="NCBI Taxonomy" id="3299023"/>
    <lineage>
        <taxon>Bacteria</taxon>
        <taxon>Bacillati</taxon>
        <taxon>Bacillota</taxon>
        <taxon>Bacilli</taxon>
        <taxon>Bacillales</taxon>
        <taxon>Bacillaceae</taxon>
        <taxon>Cytobacillus</taxon>
    </lineage>
</organism>
<dbReference type="InterPro" id="IPR000845">
    <property type="entry name" value="Nucleoside_phosphorylase_d"/>
</dbReference>
<sequence>MKLYGDFTKQDWVQMFGVAENQIPLSFVIHGEWNHDDNLKIWKQILKEEVWVPKWNTVIGKYSCTNIGFANVFGGPMATTIVHQFGSAGTELFIQTGYFGGLSHEIKYGDILIVNQAEMQDGVSHWYLPNQTIVKADENLVNAAIDYCEKKGYSYSTGSVLSTSAMLLETIEMINHWASKGHVGVDMETATTLAIAKRFNKKAIGLLNLSDHLIQGDTLYSYTKEREKIEAETDEKIRDLALYLATNSEKFI</sequence>
<dbReference type="Gene3D" id="3.40.50.1580">
    <property type="entry name" value="Nucleoside phosphorylase domain"/>
    <property type="match status" value="1"/>
</dbReference>
<dbReference type="Pfam" id="PF01048">
    <property type="entry name" value="PNP_UDP_1"/>
    <property type="match status" value="1"/>
</dbReference>
<proteinExistence type="predicted"/>
<dbReference type="SUPFAM" id="SSF53167">
    <property type="entry name" value="Purine and uridine phosphorylases"/>
    <property type="match status" value="1"/>
</dbReference>
<dbReference type="PANTHER" id="PTHR43691">
    <property type="entry name" value="URIDINE PHOSPHORYLASE"/>
    <property type="match status" value="1"/>
</dbReference>
<comment type="catalytic activity">
    <reaction evidence="3">
        <text>uridine + phosphate = alpha-D-ribose 1-phosphate + uracil</text>
        <dbReference type="Rhea" id="RHEA:24388"/>
        <dbReference type="ChEBI" id="CHEBI:16704"/>
        <dbReference type="ChEBI" id="CHEBI:17568"/>
        <dbReference type="ChEBI" id="CHEBI:43474"/>
        <dbReference type="ChEBI" id="CHEBI:57720"/>
        <dbReference type="EC" id="2.4.2.3"/>
    </reaction>
</comment>
<dbReference type="Proteomes" id="UP001601059">
    <property type="component" value="Unassembled WGS sequence"/>
</dbReference>
<protein>
    <recommendedName>
        <fullName evidence="2">Uridine phosphorylase</fullName>
        <ecNumber evidence="1">2.4.2.3</ecNumber>
    </recommendedName>
</protein>